<evidence type="ECO:0000313" key="1">
    <source>
        <dbReference type="EMBL" id="CAI9691234.1"/>
    </source>
</evidence>
<protein>
    <submittedName>
        <fullName evidence="1">Uncharacterized protein</fullName>
    </submittedName>
</protein>
<gene>
    <name evidence="1" type="ORF">MRATA1EN3_LOCUS2447</name>
</gene>
<proteinExistence type="predicted"/>
<name>A0ACB0DSH2_RANTA</name>
<evidence type="ECO:0000313" key="2">
    <source>
        <dbReference type="Proteomes" id="UP001162501"/>
    </source>
</evidence>
<reference evidence="1" key="1">
    <citation type="submission" date="2023-05" db="EMBL/GenBank/DDBJ databases">
        <authorList>
            <consortium name="ELIXIR-Norway"/>
        </authorList>
    </citation>
    <scope>NUCLEOTIDE SEQUENCE</scope>
</reference>
<dbReference type="EMBL" id="OX596085">
    <property type="protein sequence ID" value="CAI9691234.1"/>
    <property type="molecule type" value="Genomic_DNA"/>
</dbReference>
<accession>A0ACB0DSH2</accession>
<organism evidence="1 2">
    <name type="scientific">Rangifer tarandus platyrhynchus</name>
    <name type="common">Svalbard reindeer</name>
    <dbReference type="NCBI Taxonomy" id="3082113"/>
    <lineage>
        <taxon>Eukaryota</taxon>
        <taxon>Metazoa</taxon>
        <taxon>Chordata</taxon>
        <taxon>Craniata</taxon>
        <taxon>Vertebrata</taxon>
        <taxon>Euteleostomi</taxon>
        <taxon>Mammalia</taxon>
        <taxon>Eutheria</taxon>
        <taxon>Laurasiatheria</taxon>
        <taxon>Artiodactyla</taxon>
        <taxon>Ruminantia</taxon>
        <taxon>Pecora</taxon>
        <taxon>Cervidae</taxon>
        <taxon>Odocoileinae</taxon>
        <taxon>Rangifer</taxon>
    </lineage>
</organism>
<dbReference type="Proteomes" id="UP001162501">
    <property type="component" value="Chromosome 1"/>
</dbReference>
<sequence length="606" mass="66327">MPRVRASCGATQEVTENLERELVSGGSCPALLHRRHPTRTPAFPRTKVLESSIWEGRGTSGKGDLGLPPSSPAATWDQGALLQLRKYVREGLEGTWDGASALASGGMGGLGVAACKEGAFALQSVVQPTSPIVSTATKCGKCGPGYPSPLEAMKGPREELVYVPCIYRNTGTEAPDYLATVDVNPKSPQYSQVIHRLPVPNLKDELHHSGWNTCSSCFGDSTKSRTKLVLPSLISSRVYVVDVATEPRAPKLHKVIEPKEIHAKCDLGYLHTSHCLASGEVMISALGDPKGNSKGGFVLLDGETFEVKGTWERPGGAAPMGYDFWYQPRHNVMISTEWAAPNVLRDGFNPADVEAGLYGQCLHVWDWQRHERVQTLTLQDGLIPLEIRFLHNPAADQGFVGCALGSNIQRFYKNQGGTWSVEKVIQVPPKKVKGWILPEMPSLITDILLSLDDRFLYFSNWLHGDLRQYDISDPKRPRLAGQIFLGGSIVKGGPVQVLEDQELKCQPEPLVVKGKRVAGGPQMIQLSLDGTRLYVTTSLYSAWDKQFYPDLIREGSVMLQIDVDTVRGGLKLNPNFLVDFGKEPLGPALAHELRYPGGDCSSDIWL</sequence>